<gene>
    <name evidence="2" type="ORF">HK415_01045</name>
</gene>
<accession>A0A849KAH3</accession>
<keyword evidence="1" id="KW-0732">Signal</keyword>
<dbReference type="EMBL" id="JABFCS010000001">
    <property type="protein sequence ID" value="NNU42045.1"/>
    <property type="molecule type" value="Genomic_DNA"/>
</dbReference>
<proteinExistence type="predicted"/>
<dbReference type="InterPro" id="IPR025421">
    <property type="entry name" value="DUF4148"/>
</dbReference>
<comment type="caution">
    <text evidence="2">The sequence shown here is derived from an EMBL/GenBank/DDBJ whole genome shotgun (WGS) entry which is preliminary data.</text>
</comment>
<dbReference type="Proteomes" id="UP000552954">
    <property type="component" value="Unassembled WGS sequence"/>
</dbReference>
<reference evidence="2 3" key="2">
    <citation type="submission" date="2020-06" db="EMBL/GenBank/DDBJ databases">
        <title>Ramlibacter rhizophilus sp. nov., isolated from rhizosphere soil of national flower Mugunghwa from South Korea.</title>
        <authorList>
            <person name="Zheng-Fei Y."/>
            <person name="Huan T."/>
        </authorList>
    </citation>
    <scope>NUCLEOTIDE SEQUENCE [LARGE SCALE GENOMIC DNA]</scope>
    <source>
        <strain evidence="2 3">B156</strain>
    </source>
</reference>
<name>A0A849KAH3_9BURK</name>
<evidence type="ECO:0000313" key="3">
    <source>
        <dbReference type="Proteomes" id="UP000552954"/>
    </source>
</evidence>
<dbReference type="AlphaFoldDB" id="A0A849KAH3"/>
<organism evidence="2 3">
    <name type="scientific">Ramlibacter montanisoli</name>
    <dbReference type="NCBI Taxonomy" id="2732512"/>
    <lineage>
        <taxon>Bacteria</taxon>
        <taxon>Pseudomonadati</taxon>
        <taxon>Pseudomonadota</taxon>
        <taxon>Betaproteobacteria</taxon>
        <taxon>Burkholderiales</taxon>
        <taxon>Comamonadaceae</taxon>
        <taxon>Ramlibacter</taxon>
    </lineage>
</organism>
<sequence>MQRLVITAVLVAGFAGSAFAESPNAVPEAPFVSTKTVAEVQAELAAYQRAGVNPWSASYNPLRSFRSTNTRDAVTADYVAAREQVHAVTGEDSGAEWLRTAARPAPIPPRALAGR</sequence>
<dbReference type="Pfam" id="PF13663">
    <property type="entry name" value="DUF4148"/>
    <property type="match status" value="1"/>
</dbReference>
<evidence type="ECO:0000313" key="2">
    <source>
        <dbReference type="EMBL" id="NNU42045.1"/>
    </source>
</evidence>
<protein>
    <submittedName>
        <fullName evidence="2">DUF4148 domain-containing protein</fullName>
    </submittedName>
</protein>
<feature type="chain" id="PRO_5032466403" evidence="1">
    <location>
        <begin position="21"/>
        <end position="115"/>
    </location>
</feature>
<feature type="signal peptide" evidence="1">
    <location>
        <begin position="1"/>
        <end position="20"/>
    </location>
</feature>
<reference evidence="2 3" key="1">
    <citation type="submission" date="2020-05" db="EMBL/GenBank/DDBJ databases">
        <authorList>
            <person name="Khan S.A."/>
            <person name="Jeon C.O."/>
            <person name="Chun B.H."/>
        </authorList>
    </citation>
    <scope>NUCLEOTIDE SEQUENCE [LARGE SCALE GENOMIC DNA]</scope>
    <source>
        <strain evidence="2 3">B156</strain>
    </source>
</reference>
<evidence type="ECO:0000256" key="1">
    <source>
        <dbReference type="SAM" id="SignalP"/>
    </source>
</evidence>
<keyword evidence="3" id="KW-1185">Reference proteome</keyword>
<dbReference type="RefSeq" id="WP_171556449.1">
    <property type="nucleotide sequence ID" value="NZ_JABFCS010000001.1"/>
</dbReference>